<dbReference type="KEGG" id="ful:C4N20_07160"/>
<feature type="transmembrane region" description="Helical" evidence="1">
    <location>
        <begin position="77"/>
        <end position="98"/>
    </location>
</feature>
<dbReference type="Proteomes" id="UP000249008">
    <property type="component" value="Chromosome 1"/>
</dbReference>
<name>A0AAX1TRZ8_9FUSO</name>
<feature type="transmembrane region" description="Helical" evidence="1">
    <location>
        <begin position="118"/>
        <end position="138"/>
    </location>
</feature>
<keyword evidence="1" id="KW-1133">Transmembrane helix</keyword>
<keyword evidence="1" id="KW-0472">Membrane</keyword>
<evidence type="ECO:0000313" key="2">
    <source>
        <dbReference type="EMBL" id="SQJ17283.1"/>
    </source>
</evidence>
<reference evidence="2 3" key="1">
    <citation type="submission" date="2018-06" db="EMBL/GenBank/DDBJ databases">
        <authorList>
            <consortium name="Pathogen Informatics"/>
            <person name="Doyle S."/>
        </authorList>
    </citation>
    <scope>NUCLEOTIDE SEQUENCE [LARGE SCALE GENOMIC DNA]</scope>
    <source>
        <strain evidence="2 3">NCTC12112</strain>
    </source>
</reference>
<keyword evidence="1" id="KW-0812">Transmembrane</keyword>
<dbReference type="Pfam" id="PF09819">
    <property type="entry name" value="ABC_cobalt"/>
    <property type="match status" value="1"/>
</dbReference>
<accession>A0AAX1TRZ8</accession>
<proteinExistence type="predicted"/>
<sequence length="197" mass="21621">MFNWKLKDVIMVSIFSVIFSFIYLGAVYFANFLATILAPFGLAPFAYEILFGVWFMASTFVPYIVQRSGVAVVSEVLSALIEVIMGNMFGPIVILSGIIQGMGPELVFAKNKYRNFSMMNMCLAAAAACVASFIWGFIRGGFVKYSPMMLLWMFIVRLISSVVFSGIICKIAADKLAGTGALSGYVLGQNNDPEMED</sequence>
<feature type="transmembrane region" description="Helical" evidence="1">
    <location>
        <begin position="150"/>
        <end position="173"/>
    </location>
</feature>
<protein>
    <submittedName>
        <fullName evidence="2">HMP/thiamine permease protein ykoE</fullName>
    </submittedName>
</protein>
<dbReference type="AlphaFoldDB" id="A0AAX1TRZ8"/>
<gene>
    <name evidence="2" type="primary">ykoE</name>
    <name evidence="2" type="ORF">NCTC12112_03324</name>
</gene>
<dbReference type="InterPro" id="IPR017195">
    <property type="entry name" value="ABC_thiamin-permease_prd"/>
</dbReference>
<feature type="transmembrane region" description="Helical" evidence="1">
    <location>
        <begin position="12"/>
        <end position="33"/>
    </location>
</feature>
<dbReference type="RefSeq" id="WP_005982570.1">
    <property type="nucleotide sequence ID" value="NZ_BAABXY010000001.1"/>
</dbReference>
<dbReference type="EMBL" id="LS483487">
    <property type="protein sequence ID" value="SQJ17283.1"/>
    <property type="molecule type" value="Genomic_DNA"/>
</dbReference>
<organism evidence="2 3">
    <name type="scientific">Fusobacterium ulcerans</name>
    <dbReference type="NCBI Taxonomy" id="861"/>
    <lineage>
        <taxon>Bacteria</taxon>
        <taxon>Fusobacteriati</taxon>
        <taxon>Fusobacteriota</taxon>
        <taxon>Fusobacteriia</taxon>
        <taxon>Fusobacteriales</taxon>
        <taxon>Fusobacteriaceae</taxon>
        <taxon>Fusobacterium</taxon>
    </lineage>
</organism>
<feature type="transmembrane region" description="Helical" evidence="1">
    <location>
        <begin position="45"/>
        <end position="65"/>
    </location>
</feature>
<evidence type="ECO:0000313" key="3">
    <source>
        <dbReference type="Proteomes" id="UP000249008"/>
    </source>
</evidence>
<dbReference type="PIRSF" id="PIRSF037394">
    <property type="entry name" value="ABC_thiamine-permease_YkoE_prd"/>
    <property type="match status" value="1"/>
</dbReference>
<dbReference type="GeneID" id="78454581"/>
<evidence type="ECO:0000256" key="1">
    <source>
        <dbReference type="SAM" id="Phobius"/>
    </source>
</evidence>